<reference evidence="1 2" key="1">
    <citation type="submission" date="2020-07" db="EMBL/GenBank/DDBJ databases">
        <title>Sequencing the genomes of 1000 actinobacteria strains.</title>
        <authorList>
            <person name="Klenk H.-P."/>
        </authorList>
    </citation>
    <scope>NUCLEOTIDE SEQUENCE [LARGE SCALE GENOMIC DNA]</scope>
    <source>
        <strain evidence="1 2">DSM 18965</strain>
    </source>
</reference>
<name>A0A7Y9F4L8_9ACTN</name>
<gene>
    <name evidence="1" type="ORF">BKA08_003802</name>
</gene>
<evidence type="ECO:0000313" key="1">
    <source>
        <dbReference type="EMBL" id="NYD59564.1"/>
    </source>
</evidence>
<dbReference type="SUPFAM" id="SSF55144">
    <property type="entry name" value="LigT-like"/>
    <property type="match status" value="1"/>
</dbReference>
<evidence type="ECO:0008006" key="3">
    <source>
        <dbReference type="Google" id="ProtNLM"/>
    </source>
</evidence>
<proteinExistence type="predicted"/>
<organism evidence="1 2">
    <name type="scientific">Nocardioides marinisabuli</name>
    <dbReference type="NCBI Taxonomy" id="419476"/>
    <lineage>
        <taxon>Bacteria</taxon>
        <taxon>Bacillati</taxon>
        <taxon>Actinomycetota</taxon>
        <taxon>Actinomycetes</taxon>
        <taxon>Propionibacteriales</taxon>
        <taxon>Nocardioidaceae</taxon>
        <taxon>Nocardioides</taxon>
    </lineage>
</organism>
<dbReference type="InterPro" id="IPR009097">
    <property type="entry name" value="Cyclic_Pdiesterase"/>
</dbReference>
<keyword evidence="2" id="KW-1185">Reference proteome</keyword>
<comment type="caution">
    <text evidence="1">The sequence shown here is derived from an EMBL/GenBank/DDBJ whole genome shotgun (WGS) entry which is preliminary data.</text>
</comment>
<dbReference type="EMBL" id="JACCBE010000001">
    <property type="protein sequence ID" value="NYD59564.1"/>
    <property type="molecule type" value="Genomic_DNA"/>
</dbReference>
<sequence length="193" mass="20723">MSGHPTSGHTVLAVPVPALDDWVRARTHEYDPAWVSSDPAFVHAHVTVLAPWVPAPDDADLGRVAALLASVPTFEARLGEVDVFPNGLVHLRPEPHGRFAALTGLLAEAYPQHPPYEGRYGAVEPHLSLDQVGPGPTRVGQQVGQRVTVGSVAGDLSGRLPVRTRVDRVDLQWWQADGCRLLHSFPLAAEAVA</sequence>
<accession>A0A7Y9F4L8</accession>
<dbReference type="AlphaFoldDB" id="A0A7Y9F4L8"/>
<dbReference type="Pfam" id="PF13563">
    <property type="entry name" value="2_5_RNA_ligase2"/>
    <property type="match status" value="1"/>
</dbReference>
<protein>
    <recommendedName>
        <fullName evidence="3">2'-5' RNA ligase family protein</fullName>
    </recommendedName>
</protein>
<dbReference type="RefSeq" id="WP_179616996.1">
    <property type="nucleotide sequence ID" value="NZ_CP059163.1"/>
</dbReference>
<dbReference type="Proteomes" id="UP000516957">
    <property type="component" value="Unassembled WGS sequence"/>
</dbReference>
<evidence type="ECO:0000313" key="2">
    <source>
        <dbReference type="Proteomes" id="UP000516957"/>
    </source>
</evidence>
<dbReference type="Gene3D" id="3.90.1140.10">
    <property type="entry name" value="Cyclic phosphodiesterase"/>
    <property type="match status" value="1"/>
</dbReference>